<keyword evidence="2" id="KW-0812">Transmembrane</keyword>
<evidence type="ECO:0000313" key="4">
    <source>
        <dbReference type="Proteomes" id="UP000218181"/>
    </source>
</evidence>
<dbReference type="EMBL" id="JXJU01000005">
    <property type="protein sequence ID" value="PCS00160.1"/>
    <property type="molecule type" value="Genomic_DNA"/>
</dbReference>
<keyword evidence="2" id="KW-0472">Membrane</keyword>
<evidence type="ECO:0000256" key="2">
    <source>
        <dbReference type="SAM" id="Phobius"/>
    </source>
</evidence>
<gene>
    <name evidence="3" type="ORF">RT41_GL001471</name>
</gene>
<feature type="compositionally biased region" description="Basic and acidic residues" evidence="1">
    <location>
        <begin position="1"/>
        <end position="14"/>
    </location>
</feature>
<evidence type="ECO:0000256" key="1">
    <source>
        <dbReference type="SAM" id="MobiDB-lite"/>
    </source>
</evidence>
<reference evidence="3 4" key="1">
    <citation type="submission" date="2014-12" db="EMBL/GenBank/DDBJ databases">
        <title>Draft genome sequences of 10 type strains of Lactococcus.</title>
        <authorList>
            <person name="Sun Z."/>
            <person name="Zhong Z."/>
            <person name="Liu W."/>
            <person name="Zhang W."/>
            <person name="Zhang H."/>
        </authorList>
    </citation>
    <scope>NUCLEOTIDE SEQUENCE [LARGE SCALE GENOMIC DNA]</scope>
    <source>
        <strain evidence="3 4">JCM 16395</strain>
    </source>
</reference>
<feature type="transmembrane region" description="Helical" evidence="2">
    <location>
        <begin position="379"/>
        <end position="399"/>
    </location>
</feature>
<comment type="caution">
    <text evidence="3">The sequence shown here is derived from an EMBL/GenBank/DDBJ whole genome shotgun (WGS) entry which is preliminary data.</text>
</comment>
<feature type="transmembrane region" description="Helical" evidence="2">
    <location>
        <begin position="441"/>
        <end position="461"/>
    </location>
</feature>
<name>A0A2A5RLL6_9LACT</name>
<keyword evidence="4" id="KW-1185">Reference proteome</keyword>
<keyword evidence="2" id="KW-1133">Transmembrane helix</keyword>
<feature type="transmembrane region" description="Helical" evidence="2">
    <location>
        <begin position="297"/>
        <end position="319"/>
    </location>
</feature>
<feature type="compositionally biased region" description="Polar residues" evidence="1">
    <location>
        <begin position="15"/>
        <end position="35"/>
    </location>
</feature>
<accession>A0A2A5RLL6</accession>
<evidence type="ECO:0000313" key="3">
    <source>
        <dbReference type="EMBL" id="PCS00160.1"/>
    </source>
</evidence>
<organism evidence="3 4">
    <name type="scientific">Lactococcus fujiensis JCM 16395</name>
    <dbReference type="NCBI Taxonomy" id="1291764"/>
    <lineage>
        <taxon>Bacteria</taxon>
        <taxon>Bacillati</taxon>
        <taxon>Bacillota</taxon>
        <taxon>Bacilli</taxon>
        <taxon>Lactobacillales</taxon>
        <taxon>Streptococcaceae</taxon>
        <taxon>Lactococcus</taxon>
    </lineage>
</organism>
<feature type="compositionally biased region" description="Low complexity" evidence="1">
    <location>
        <begin position="53"/>
        <end position="69"/>
    </location>
</feature>
<dbReference type="OrthoDB" id="2243499at2"/>
<sequence>MSKEYGSRSERRANEANQSLQGEENSQGDSNQQQVEEGLEPGLETAEHDSIESTETSESNETTESNETLESNEFDRDEANFPKRLSRVEQAEVVEKFKGNSFPSYFFLGAVGILVSLTFYSFPFINNYATPLQSQYLYSGFAMNHGLVPYNDFFGNAGSLFYLINQLGNITGNSLILYLIQLVALIASGMIMYRLVIQQTMNASAATVVGSFAMITAAGLARGGASPTLLALPFVLWAVKFLDRYFRDDNRDEKFIVFGIFAAIVFVISPIMSAFFLVSFIALLIYNISHLHLGRGFYQLLAAAFGLLLVGYSIAYYALNEQTIYTSIEQSVLIPLTHYGMTGNGLLTVAKASVFLLIFGIVTSFFHGLIQIKEASSATIWYILLLIGVVFISLMVIVVPNFDSSNLLAAFPFIMVFQGPSLARAIDGKNNMLLTYLQNKLFAPLLAIVFVFGAPFAYAYMNHTTFTAEKAVVQYVKENTTSKDHVYVLAADKNINLLSKRTATIDNVPEYYPNKFKQSYDVNVANIKDKLIIVEAGQSVPESLAKTIKASYQPIGTGNGQFTIYEKK</sequence>
<dbReference type="RefSeq" id="WP_096817952.1">
    <property type="nucleotide sequence ID" value="NZ_JXJU01000005.1"/>
</dbReference>
<dbReference type="AlphaFoldDB" id="A0A2A5RLL6"/>
<protein>
    <submittedName>
        <fullName evidence="3">Heme/copper-type cytochrome/quinol oxidase subunit 1</fullName>
    </submittedName>
</protein>
<feature type="transmembrane region" description="Helical" evidence="2">
    <location>
        <begin position="406"/>
        <end position="426"/>
    </location>
</feature>
<feature type="transmembrane region" description="Helical" evidence="2">
    <location>
        <begin position="175"/>
        <end position="196"/>
    </location>
</feature>
<feature type="region of interest" description="Disordered" evidence="1">
    <location>
        <begin position="1"/>
        <end position="81"/>
    </location>
</feature>
<feature type="transmembrane region" description="Helical" evidence="2">
    <location>
        <begin position="255"/>
        <end position="285"/>
    </location>
</feature>
<feature type="transmembrane region" description="Helical" evidence="2">
    <location>
        <begin position="105"/>
        <end position="125"/>
    </location>
</feature>
<proteinExistence type="predicted"/>
<dbReference type="STRING" id="1291764.GCA_001311235_02839"/>
<dbReference type="Proteomes" id="UP000218181">
    <property type="component" value="Unassembled WGS sequence"/>
</dbReference>
<feature type="transmembrane region" description="Helical" evidence="2">
    <location>
        <begin position="346"/>
        <end position="367"/>
    </location>
</feature>